<dbReference type="GO" id="GO:0071949">
    <property type="term" value="F:FAD binding"/>
    <property type="evidence" value="ECO:0007669"/>
    <property type="project" value="InterPro"/>
</dbReference>
<dbReference type="InterPro" id="IPR016171">
    <property type="entry name" value="Vanillyl_alc_oxidase_C-sub2"/>
</dbReference>
<name>A0A7M4BQ94_9MICC</name>
<dbReference type="AlphaFoldDB" id="A0A7M4BQ94"/>
<dbReference type="RefSeq" id="WP_129315865.1">
    <property type="nucleotide sequence ID" value="NZ_NOIQ01000013.1"/>
</dbReference>
<comment type="cofactor">
    <cofactor evidence="1">
        <name>FAD</name>
        <dbReference type="ChEBI" id="CHEBI:57692"/>
    </cofactor>
</comment>
<gene>
    <name evidence="7" type="ORF">GMA10_12905</name>
</gene>
<feature type="region of interest" description="Disordered" evidence="5">
    <location>
        <begin position="416"/>
        <end position="436"/>
    </location>
</feature>
<proteinExistence type="predicted"/>
<dbReference type="GO" id="GO:0016491">
    <property type="term" value="F:oxidoreductase activity"/>
    <property type="evidence" value="ECO:0007669"/>
    <property type="project" value="UniProtKB-KW"/>
</dbReference>
<reference evidence="7 8" key="1">
    <citation type="submission" date="2019-12" db="EMBL/GenBank/DDBJ databases">
        <authorList>
            <person name="Li J."/>
            <person name="Shi Y."/>
            <person name="Xu G."/>
            <person name="Xiao D."/>
            <person name="Ran X."/>
        </authorList>
    </citation>
    <scope>NUCLEOTIDE SEQUENCE [LARGE SCALE GENOMIC DNA]</scope>
    <source>
        <strain evidence="7 8">JCM 15915</strain>
    </source>
</reference>
<dbReference type="SUPFAM" id="SSF55103">
    <property type="entry name" value="FAD-linked oxidases, C-terminal domain"/>
    <property type="match status" value="1"/>
</dbReference>
<dbReference type="InterPro" id="IPR051914">
    <property type="entry name" value="FAD-linked_OxidoTrans_Type4"/>
</dbReference>
<dbReference type="Gene3D" id="3.30.465.10">
    <property type="match status" value="1"/>
</dbReference>
<dbReference type="PROSITE" id="PS51387">
    <property type="entry name" value="FAD_PCMH"/>
    <property type="match status" value="1"/>
</dbReference>
<keyword evidence="3" id="KW-0274">FAD</keyword>
<evidence type="ECO:0000256" key="4">
    <source>
        <dbReference type="ARBA" id="ARBA00023002"/>
    </source>
</evidence>
<dbReference type="PANTHER" id="PTHR42934:SF2">
    <property type="entry name" value="GLYCOLATE OXIDASE SUBUNIT GLCD"/>
    <property type="match status" value="1"/>
</dbReference>
<dbReference type="SUPFAM" id="SSF56176">
    <property type="entry name" value="FAD-binding/transporter-associated domain-like"/>
    <property type="match status" value="1"/>
</dbReference>
<evidence type="ECO:0000313" key="8">
    <source>
        <dbReference type="Proteomes" id="UP000462152"/>
    </source>
</evidence>
<organism evidence="7 8">
    <name type="scientific">Rothia koreensis</name>
    <dbReference type="NCBI Taxonomy" id="592378"/>
    <lineage>
        <taxon>Bacteria</taxon>
        <taxon>Bacillati</taxon>
        <taxon>Actinomycetota</taxon>
        <taxon>Actinomycetes</taxon>
        <taxon>Micrococcales</taxon>
        <taxon>Micrococcaceae</taxon>
        <taxon>Rothia</taxon>
    </lineage>
</organism>
<accession>A0A7M4BQ94</accession>
<feature type="compositionally biased region" description="Basic and acidic residues" evidence="5">
    <location>
        <begin position="426"/>
        <end position="436"/>
    </location>
</feature>
<evidence type="ECO:0000256" key="3">
    <source>
        <dbReference type="ARBA" id="ARBA00022827"/>
    </source>
</evidence>
<dbReference type="InterPro" id="IPR004113">
    <property type="entry name" value="FAD-bd_oxidored_4_C"/>
</dbReference>
<dbReference type="Proteomes" id="UP000462152">
    <property type="component" value="Unassembled WGS sequence"/>
</dbReference>
<dbReference type="InterPro" id="IPR006094">
    <property type="entry name" value="Oxid_FAD_bind_N"/>
</dbReference>
<keyword evidence="4" id="KW-0560">Oxidoreductase</keyword>
<dbReference type="Pfam" id="PF02913">
    <property type="entry name" value="FAD-oxidase_C"/>
    <property type="match status" value="1"/>
</dbReference>
<protein>
    <submittedName>
        <fullName evidence="7">FAD-binding protein</fullName>
    </submittedName>
</protein>
<keyword evidence="2" id="KW-0285">Flavoprotein</keyword>
<evidence type="ECO:0000259" key="6">
    <source>
        <dbReference type="PROSITE" id="PS51387"/>
    </source>
</evidence>
<sequence>MSELNELWSLPSIKKVDGHCETAEDPAPADLTFVVAQLRQKLGEDSVLASPAVDALTADHDEYAQAEALVADYAGDRAVPSDPRTRFVVALPRDVEGVQATLRLAHRTGTPVVPRGAGSGLSGGATPVEDSIVLGLERLTRIREIDPLDEVAVVEAGVVTGDLSEALRPHGFFYAPDPASASFSSIGGNVSTNAGGLRCAKYGVTRESVLGLEVVLADGSLLRTGHRSIKGVTGLDLTQLLIGSEGTLAVVVAATVRIRPLPVASRTVTARFATTAAAASGVNAISLSSVRPAATELLDSGSLEDIDENTASGLSDGPSALLLIELDGYGIDEQTRDLTAALNRADAAVNVIDDDAEAKRLWELRRSGRGSGAGQFRLGEDVAVPKSQLGEIFAELHRIGAHYGVRTSAVAHAGDGNLHPSLSLPRSEDNHGPLPESIHRAADDVVRSAIDLGGTISGEHGIGTAKRGWLDLELSGTSRDVQRRLKDVFDPQHLLNPGKAL</sequence>
<dbReference type="Pfam" id="PF01565">
    <property type="entry name" value="FAD_binding_4"/>
    <property type="match status" value="1"/>
</dbReference>
<dbReference type="InterPro" id="IPR016166">
    <property type="entry name" value="FAD-bd_PCMH"/>
</dbReference>
<dbReference type="InterPro" id="IPR016169">
    <property type="entry name" value="FAD-bd_PCMH_sub2"/>
</dbReference>
<keyword evidence="8" id="KW-1185">Reference proteome</keyword>
<dbReference type="OrthoDB" id="9811557at2"/>
<evidence type="ECO:0000256" key="5">
    <source>
        <dbReference type="SAM" id="MobiDB-lite"/>
    </source>
</evidence>
<dbReference type="PANTHER" id="PTHR42934">
    <property type="entry name" value="GLYCOLATE OXIDASE SUBUNIT GLCD"/>
    <property type="match status" value="1"/>
</dbReference>
<dbReference type="Gene3D" id="1.10.45.10">
    <property type="entry name" value="Vanillyl-alcohol Oxidase, Chain A, domain 4"/>
    <property type="match status" value="1"/>
</dbReference>
<evidence type="ECO:0000313" key="7">
    <source>
        <dbReference type="EMBL" id="MUN56096.1"/>
    </source>
</evidence>
<dbReference type="InterPro" id="IPR016164">
    <property type="entry name" value="FAD-linked_Oxase-like_C"/>
</dbReference>
<dbReference type="FunFam" id="1.10.45.10:FF:000001">
    <property type="entry name" value="D-lactate dehydrogenase mitochondrial"/>
    <property type="match status" value="1"/>
</dbReference>
<dbReference type="EMBL" id="WOGT01000015">
    <property type="protein sequence ID" value="MUN56096.1"/>
    <property type="molecule type" value="Genomic_DNA"/>
</dbReference>
<dbReference type="Gene3D" id="3.30.70.2740">
    <property type="match status" value="1"/>
</dbReference>
<dbReference type="InterPro" id="IPR036318">
    <property type="entry name" value="FAD-bd_PCMH-like_sf"/>
</dbReference>
<evidence type="ECO:0000256" key="1">
    <source>
        <dbReference type="ARBA" id="ARBA00001974"/>
    </source>
</evidence>
<feature type="domain" description="FAD-binding PCMH-type" evidence="6">
    <location>
        <begin position="81"/>
        <end position="261"/>
    </location>
</feature>
<comment type="caution">
    <text evidence="7">The sequence shown here is derived from an EMBL/GenBank/DDBJ whole genome shotgun (WGS) entry which is preliminary data.</text>
</comment>
<evidence type="ECO:0000256" key="2">
    <source>
        <dbReference type="ARBA" id="ARBA00022630"/>
    </source>
</evidence>